<proteinExistence type="predicted"/>
<feature type="domain" description="DUF1918" evidence="1">
    <location>
        <begin position="13"/>
        <end position="68"/>
    </location>
</feature>
<comment type="caution">
    <text evidence="2">The sequence shown here is derived from an EMBL/GenBank/DDBJ whole genome shotgun (WGS) entry which is preliminary data.</text>
</comment>
<keyword evidence="3" id="KW-1185">Reference proteome</keyword>
<gene>
    <name evidence="2" type="ORF">GCM10009682_51260</name>
</gene>
<dbReference type="Gene3D" id="2.30.30.440">
    <property type="entry name" value="Domain of unknown function DUF1918"/>
    <property type="match status" value="1"/>
</dbReference>
<sequence length="74" mass="8626">MRRAEERREADVRARLGDRLILQPTHPDSPRRVGIIIELHHDDGSPPYTVRWLDDEHEALVYPGPDGRIEPSHR</sequence>
<dbReference type="SUPFAM" id="SSF50118">
    <property type="entry name" value="Cell growth inhibitor/plasmid maintenance toxic component"/>
    <property type="match status" value="1"/>
</dbReference>
<name>A0ABN2MGC3_9ACTN</name>
<reference evidence="2 3" key="1">
    <citation type="journal article" date="2019" name="Int. J. Syst. Evol. Microbiol.">
        <title>The Global Catalogue of Microorganisms (GCM) 10K type strain sequencing project: providing services to taxonomists for standard genome sequencing and annotation.</title>
        <authorList>
            <consortium name="The Broad Institute Genomics Platform"/>
            <consortium name="The Broad Institute Genome Sequencing Center for Infectious Disease"/>
            <person name="Wu L."/>
            <person name="Ma J."/>
        </authorList>
    </citation>
    <scope>NUCLEOTIDE SEQUENCE [LARGE SCALE GENOMIC DNA]</scope>
    <source>
        <strain evidence="2 3">JCM 13250</strain>
    </source>
</reference>
<protein>
    <recommendedName>
        <fullName evidence="1">DUF1918 domain-containing protein</fullName>
    </recommendedName>
</protein>
<dbReference type="EMBL" id="BAAALT010000215">
    <property type="protein sequence ID" value="GAA1824897.1"/>
    <property type="molecule type" value="Genomic_DNA"/>
</dbReference>
<dbReference type="Pfam" id="PF08940">
    <property type="entry name" value="DUF1918"/>
    <property type="match status" value="1"/>
</dbReference>
<dbReference type="Proteomes" id="UP001500218">
    <property type="component" value="Unassembled WGS sequence"/>
</dbReference>
<organism evidence="2 3">
    <name type="scientific">Luedemannella flava</name>
    <dbReference type="NCBI Taxonomy" id="349316"/>
    <lineage>
        <taxon>Bacteria</taxon>
        <taxon>Bacillati</taxon>
        <taxon>Actinomycetota</taxon>
        <taxon>Actinomycetes</taxon>
        <taxon>Micromonosporales</taxon>
        <taxon>Micromonosporaceae</taxon>
        <taxon>Luedemannella</taxon>
    </lineage>
</organism>
<dbReference type="InterPro" id="IPR015035">
    <property type="entry name" value="DUF1918"/>
</dbReference>
<evidence type="ECO:0000313" key="3">
    <source>
        <dbReference type="Proteomes" id="UP001500218"/>
    </source>
</evidence>
<accession>A0ABN2MGC3</accession>
<evidence type="ECO:0000259" key="1">
    <source>
        <dbReference type="Pfam" id="PF08940"/>
    </source>
</evidence>
<evidence type="ECO:0000313" key="2">
    <source>
        <dbReference type="EMBL" id="GAA1824897.1"/>
    </source>
</evidence>